<dbReference type="Proteomes" id="UP000030063">
    <property type="component" value="Unassembled WGS sequence"/>
</dbReference>
<name>A0A0A1YH22_9PSED</name>
<protein>
    <recommendedName>
        <fullName evidence="4">DUF2214 domain-containing protein</fullName>
    </recommendedName>
</protein>
<evidence type="ECO:0000313" key="2">
    <source>
        <dbReference type="EMBL" id="KFX69247.1"/>
    </source>
</evidence>
<evidence type="ECO:0000256" key="1">
    <source>
        <dbReference type="SAM" id="Phobius"/>
    </source>
</evidence>
<comment type="caution">
    <text evidence="2">The sequence shown here is derived from an EMBL/GenBank/DDBJ whole genome shotgun (WGS) entry which is preliminary data.</text>
</comment>
<feature type="transmembrane region" description="Helical" evidence="1">
    <location>
        <begin position="83"/>
        <end position="104"/>
    </location>
</feature>
<dbReference type="AlphaFoldDB" id="A0A0A1YH22"/>
<keyword evidence="3" id="KW-1185">Reference proteome</keyword>
<feature type="transmembrane region" description="Helical" evidence="1">
    <location>
        <begin position="156"/>
        <end position="178"/>
    </location>
</feature>
<evidence type="ECO:0000313" key="3">
    <source>
        <dbReference type="Proteomes" id="UP000030063"/>
    </source>
</evidence>
<organism evidence="2 3">
    <name type="scientific">Pseudomonas taeanensis MS-3</name>
    <dbReference type="NCBI Taxonomy" id="1395571"/>
    <lineage>
        <taxon>Bacteria</taxon>
        <taxon>Pseudomonadati</taxon>
        <taxon>Pseudomonadota</taxon>
        <taxon>Gammaproteobacteria</taxon>
        <taxon>Pseudomonadales</taxon>
        <taxon>Pseudomonadaceae</taxon>
        <taxon>Pseudomonas</taxon>
    </lineage>
</organism>
<proteinExistence type="predicted"/>
<dbReference type="PROSITE" id="PS51257">
    <property type="entry name" value="PROKAR_LIPOPROTEIN"/>
    <property type="match status" value="1"/>
</dbReference>
<keyword evidence="1" id="KW-1133">Transmembrane helix</keyword>
<gene>
    <name evidence="2" type="ORF">TMS3_0117460</name>
</gene>
<evidence type="ECO:0008006" key="4">
    <source>
        <dbReference type="Google" id="ProtNLM"/>
    </source>
</evidence>
<feature type="transmembrane region" description="Helical" evidence="1">
    <location>
        <begin position="124"/>
        <end position="144"/>
    </location>
</feature>
<feature type="transmembrane region" description="Helical" evidence="1">
    <location>
        <begin position="48"/>
        <end position="71"/>
    </location>
</feature>
<keyword evidence="1" id="KW-0812">Transmembrane</keyword>
<dbReference type="RefSeq" id="WP_025166484.1">
    <property type="nucleotide sequence ID" value="NZ_AWSQ01000004.1"/>
</dbReference>
<dbReference type="EMBL" id="AWSQ01000004">
    <property type="protein sequence ID" value="KFX69247.1"/>
    <property type="molecule type" value="Genomic_DNA"/>
</dbReference>
<dbReference type="OrthoDB" id="6890349at2"/>
<sequence>MLKLLLVYGHLLAACIALGTLLQADHKLWRWRKELLDPAQREQLTEIQTIVSLALLCLWGSGLLLVMLGYREEGVDYLLNQKLWAKASVVTLLTLNGMLLHKIGFPLLHRAPFVSLSSSARTRLGLLGALSMSSWLFAAFLGVARPWNHAMPYLHMMGAFAALLLVACAVAIVVVRAAGTEQGDATAEAC</sequence>
<keyword evidence="1" id="KW-0472">Membrane</keyword>
<accession>A0A0A1YH22</accession>
<dbReference type="eggNOG" id="ENOG50332C4">
    <property type="taxonomic scope" value="Bacteria"/>
</dbReference>
<reference evidence="2 3" key="1">
    <citation type="journal article" date="2014" name="Genome Announc.">
        <title>Draft Genome Sequence of Petroleum Oil-Degrading Marine Bacterium Pseudomonas taeanensis Strain MS-3, Isolated from a Crude Oil-Contaminated Seashore.</title>
        <authorList>
            <person name="Lee S.Y."/>
            <person name="Kim S.H."/>
            <person name="Lee D.G."/>
            <person name="Shin S."/>
            <person name="Yun S.H."/>
            <person name="Choi C.W."/>
            <person name="Chung Y.H."/>
            <person name="Choi J.S."/>
            <person name="Kahng H.Y."/>
            <person name="Kim S.I."/>
        </authorList>
    </citation>
    <scope>NUCLEOTIDE SEQUENCE [LARGE SCALE GENOMIC DNA]</scope>
    <source>
        <strain evidence="2 3">MS-3</strain>
    </source>
</reference>